<dbReference type="Pfam" id="PF00775">
    <property type="entry name" value="Dioxygenase_C"/>
    <property type="match status" value="1"/>
</dbReference>
<dbReference type="OrthoDB" id="9800887at2"/>
<dbReference type="CDD" id="cd03461">
    <property type="entry name" value="1_2-HQD"/>
    <property type="match status" value="1"/>
</dbReference>
<name>A0A4Z0BRR9_9BURK</name>
<dbReference type="AlphaFoldDB" id="A0A4Z0BRR9"/>
<organism evidence="9 10">
    <name type="scientific">Ramlibacter henchirensis</name>
    <dbReference type="NCBI Taxonomy" id="204072"/>
    <lineage>
        <taxon>Bacteria</taxon>
        <taxon>Pseudomonadati</taxon>
        <taxon>Pseudomonadota</taxon>
        <taxon>Betaproteobacteria</taxon>
        <taxon>Burkholderiales</taxon>
        <taxon>Comamonadaceae</taxon>
        <taxon>Ramlibacter</taxon>
    </lineage>
</organism>
<dbReference type="RefSeq" id="WP_135265027.1">
    <property type="nucleotide sequence ID" value="NZ_SMLM01000003.1"/>
</dbReference>
<protein>
    <submittedName>
        <fullName evidence="9">Hydroxyquinol 1,2-dioxygenase</fullName>
    </submittedName>
</protein>
<reference evidence="9 10" key="1">
    <citation type="submission" date="2019-03" db="EMBL/GenBank/DDBJ databases">
        <title>Ramlibacter henchirensis DSM 14656, whole genome shotgun sequence.</title>
        <authorList>
            <person name="Zhang X."/>
            <person name="Feng G."/>
            <person name="Zhu H."/>
        </authorList>
    </citation>
    <scope>NUCLEOTIDE SEQUENCE [LARGE SCALE GENOMIC DNA]</scope>
    <source>
        <strain evidence="9 10">DSM 14656</strain>
    </source>
</reference>
<dbReference type="GO" id="GO:0018576">
    <property type="term" value="F:catechol 1,2-dioxygenase activity"/>
    <property type="evidence" value="ECO:0007669"/>
    <property type="project" value="InterPro"/>
</dbReference>
<evidence type="ECO:0000256" key="3">
    <source>
        <dbReference type="ARBA" id="ARBA00022723"/>
    </source>
</evidence>
<keyword evidence="3" id="KW-0479">Metal-binding</keyword>
<dbReference type="InterPro" id="IPR015889">
    <property type="entry name" value="Intradiol_dOase_core"/>
</dbReference>
<comment type="caution">
    <text evidence="9">The sequence shown here is derived from an EMBL/GenBank/DDBJ whole genome shotgun (WGS) entry which is preliminary data.</text>
</comment>
<comment type="cofactor">
    <cofactor evidence="1">
        <name>Fe(3+)</name>
        <dbReference type="ChEBI" id="CHEBI:29034"/>
    </cofactor>
</comment>
<gene>
    <name evidence="9" type="ORF">EZ313_19770</name>
</gene>
<dbReference type="GO" id="GO:0009712">
    <property type="term" value="P:catechol-containing compound metabolic process"/>
    <property type="evidence" value="ECO:0007669"/>
    <property type="project" value="InterPro"/>
</dbReference>
<feature type="domain" description="Intradiol ring-cleavage dioxygenases" evidence="7">
    <location>
        <begin position="111"/>
        <end position="275"/>
    </location>
</feature>
<evidence type="ECO:0000259" key="8">
    <source>
        <dbReference type="Pfam" id="PF04444"/>
    </source>
</evidence>
<keyword evidence="4 9" id="KW-0223">Dioxygenase</keyword>
<evidence type="ECO:0000256" key="6">
    <source>
        <dbReference type="ARBA" id="ARBA00023004"/>
    </source>
</evidence>
<feature type="domain" description="Catechol dioxygenase N-terminal" evidence="8">
    <location>
        <begin position="24"/>
        <end position="94"/>
    </location>
</feature>
<dbReference type="InterPro" id="IPR039390">
    <property type="entry name" value="1_2-HQD/HQD"/>
</dbReference>
<dbReference type="PANTHER" id="PTHR33711:SF7">
    <property type="entry name" value="INTRADIOL RING-CLEAVAGE DIOXYGENASES DOMAIN-CONTAINING PROTEIN-RELATED"/>
    <property type="match status" value="1"/>
</dbReference>
<accession>A0A4Z0BRR9</accession>
<evidence type="ECO:0000256" key="5">
    <source>
        <dbReference type="ARBA" id="ARBA00023002"/>
    </source>
</evidence>
<dbReference type="InterPro" id="IPR000627">
    <property type="entry name" value="Intradiol_dOase_C"/>
</dbReference>
<evidence type="ECO:0000313" key="10">
    <source>
        <dbReference type="Proteomes" id="UP000298180"/>
    </source>
</evidence>
<evidence type="ECO:0000259" key="7">
    <source>
        <dbReference type="Pfam" id="PF00775"/>
    </source>
</evidence>
<dbReference type="GO" id="GO:0008199">
    <property type="term" value="F:ferric iron binding"/>
    <property type="evidence" value="ECO:0007669"/>
    <property type="project" value="InterPro"/>
</dbReference>
<dbReference type="InterPro" id="IPR050770">
    <property type="entry name" value="Intradiol_RC_Dioxygenase"/>
</dbReference>
<evidence type="ECO:0000313" key="9">
    <source>
        <dbReference type="EMBL" id="TFZ00689.1"/>
    </source>
</evidence>
<sequence length="297" mass="33096">MAQLEYDTLSITDAVIGRLAECRDPRFKEVMTSLIKHLHAFARDVDLKGDEWIKAIEFLTACGKACDDKRQEFILLSDTLGLSMLVVALEHARALKGRTGATPPTDATVQGPFYWEGAPELPLGADIAEGVSGEPALYSGRVTDLEGKPLKGALLDIWSGDGEGVYDMQRDDSPMRARARIRTDDQGRYWFWSIRPTYYPVPDDGPVGDMLRKMGRHPNRPGHIHMMVSAPGHKKLVTHLFVKDSPYLDSDAVFGVRESLVVDFEKKEPGTAMDGRKMNKPYHVAHYDFRLIPQGAA</sequence>
<comment type="similarity">
    <text evidence="2">Belongs to the intradiol ring-cleavage dioxygenase family.</text>
</comment>
<dbReference type="InterPro" id="IPR007535">
    <property type="entry name" value="Catechol_dOase_N"/>
</dbReference>
<proteinExistence type="inferred from homology"/>
<keyword evidence="5" id="KW-0560">Oxidoreductase</keyword>
<keyword evidence="10" id="KW-1185">Reference proteome</keyword>
<dbReference type="PANTHER" id="PTHR33711">
    <property type="entry name" value="DIOXYGENASE, PUTATIVE (AFU_ORTHOLOGUE AFUA_2G02910)-RELATED"/>
    <property type="match status" value="1"/>
</dbReference>
<dbReference type="Gene3D" id="2.60.130.10">
    <property type="entry name" value="Aromatic compound dioxygenase"/>
    <property type="match status" value="1"/>
</dbReference>
<dbReference type="EMBL" id="SMLM01000003">
    <property type="protein sequence ID" value="TFZ00689.1"/>
    <property type="molecule type" value="Genomic_DNA"/>
</dbReference>
<evidence type="ECO:0000256" key="4">
    <source>
        <dbReference type="ARBA" id="ARBA00022964"/>
    </source>
</evidence>
<dbReference type="Pfam" id="PF04444">
    <property type="entry name" value="Dioxygenase_N"/>
    <property type="match status" value="1"/>
</dbReference>
<dbReference type="Proteomes" id="UP000298180">
    <property type="component" value="Unassembled WGS sequence"/>
</dbReference>
<evidence type="ECO:0000256" key="1">
    <source>
        <dbReference type="ARBA" id="ARBA00001965"/>
    </source>
</evidence>
<evidence type="ECO:0000256" key="2">
    <source>
        <dbReference type="ARBA" id="ARBA00007825"/>
    </source>
</evidence>
<dbReference type="SUPFAM" id="SSF49482">
    <property type="entry name" value="Aromatic compound dioxygenase"/>
    <property type="match status" value="1"/>
</dbReference>
<keyword evidence="6" id="KW-0408">Iron</keyword>